<name>A0ABQ6IM73_9MICO</name>
<dbReference type="InterPro" id="IPR010432">
    <property type="entry name" value="RDD"/>
</dbReference>
<feature type="domain" description="DUF2510" evidence="9">
    <location>
        <begin position="7"/>
        <end position="38"/>
    </location>
</feature>
<feature type="transmembrane region" description="Helical" evidence="7">
    <location>
        <begin position="140"/>
        <end position="162"/>
    </location>
</feature>
<feature type="compositionally biased region" description="Polar residues" evidence="6">
    <location>
        <begin position="78"/>
        <end position="89"/>
    </location>
</feature>
<dbReference type="EMBL" id="BSUO01000001">
    <property type="protein sequence ID" value="GMA39040.1"/>
    <property type="molecule type" value="Genomic_DNA"/>
</dbReference>
<evidence type="ECO:0000259" key="9">
    <source>
        <dbReference type="Pfam" id="PF10708"/>
    </source>
</evidence>
<feature type="region of interest" description="Disordered" evidence="6">
    <location>
        <begin position="1"/>
        <end position="124"/>
    </location>
</feature>
<feature type="domain" description="RDD" evidence="8">
    <location>
        <begin position="131"/>
        <end position="294"/>
    </location>
</feature>
<protein>
    <recommendedName>
        <fullName evidence="12">RDD family protein</fullName>
    </recommendedName>
</protein>
<dbReference type="Pfam" id="PF10708">
    <property type="entry name" value="DUF2510"/>
    <property type="match status" value="1"/>
</dbReference>
<evidence type="ECO:0000256" key="3">
    <source>
        <dbReference type="ARBA" id="ARBA00022692"/>
    </source>
</evidence>
<evidence type="ECO:0000256" key="5">
    <source>
        <dbReference type="ARBA" id="ARBA00023136"/>
    </source>
</evidence>
<sequence>MDDRPSGWYDDPDEPSRLRYWDGQSWTERTHEKAPMPAPQAARQPVTRLRPSREDRDRDGSDDTNERPRGDHAGAHDGTSSRQPLTPTESPRPWSTGESRDARSRSAGRHSGTAPSGRGPQDGVVADVPRAGYGRRVLGFLIDLLVVFVLYFVLLLVTIPFLGDTLTIAQAYSESVIQAVSAGQQPPQPPANVTALSATLTLIFAGMLVLYDLVLLRQFGSTLGGLATGVRVRDADATATPTPGRLLLRSVLKYALFVLNASTATALIGYVFTIVNYTWPLADRDRKTLHDKWTRTETVRRR</sequence>
<evidence type="ECO:0000256" key="1">
    <source>
        <dbReference type="ARBA" id="ARBA00004651"/>
    </source>
</evidence>
<dbReference type="RefSeq" id="WP_284303036.1">
    <property type="nucleotide sequence ID" value="NZ_BSUO01000001.1"/>
</dbReference>
<keyword evidence="4 7" id="KW-1133">Transmembrane helix</keyword>
<keyword evidence="11" id="KW-1185">Reference proteome</keyword>
<dbReference type="Pfam" id="PF06271">
    <property type="entry name" value="RDD"/>
    <property type="match status" value="1"/>
</dbReference>
<keyword evidence="5 7" id="KW-0472">Membrane</keyword>
<feature type="transmembrane region" description="Helical" evidence="7">
    <location>
        <begin position="195"/>
        <end position="216"/>
    </location>
</feature>
<evidence type="ECO:0000256" key="7">
    <source>
        <dbReference type="SAM" id="Phobius"/>
    </source>
</evidence>
<dbReference type="PANTHER" id="PTHR36115:SF4">
    <property type="entry name" value="MEMBRANE PROTEIN"/>
    <property type="match status" value="1"/>
</dbReference>
<evidence type="ECO:0000256" key="4">
    <source>
        <dbReference type="ARBA" id="ARBA00022989"/>
    </source>
</evidence>
<organism evidence="10 11">
    <name type="scientific">Mobilicoccus caccae</name>
    <dbReference type="NCBI Taxonomy" id="1859295"/>
    <lineage>
        <taxon>Bacteria</taxon>
        <taxon>Bacillati</taxon>
        <taxon>Actinomycetota</taxon>
        <taxon>Actinomycetes</taxon>
        <taxon>Micrococcales</taxon>
        <taxon>Dermatophilaceae</taxon>
        <taxon>Mobilicoccus</taxon>
    </lineage>
</organism>
<evidence type="ECO:0008006" key="12">
    <source>
        <dbReference type="Google" id="ProtNLM"/>
    </source>
</evidence>
<dbReference type="Proteomes" id="UP001157126">
    <property type="component" value="Unassembled WGS sequence"/>
</dbReference>
<dbReference type="PANTHER" id="PTHR36115">
    <property type="entry name" value="PROLINE-RICH ANTIGEN HOMOLOG-RELATED"/>
    <property type="match status" value="1"/>
</dbReference>
<feature type="transmembrane region" description="Helical" evidence="7">
    <location>
        <begin position="254"/>
        <end position="279"/>
    </location>
</feature>
<gene>
    <name evidence="10" type="ORF">GCM10025883_10850</name>
</gene>
<evidence type="ECO:0000256" key="2">
    <source>
        <dbReference type="ARBA" id="ARBA00022475"/>
    </source>
</evidence>
<dbReference type="InterPro" id="IPR018929">
    <property type="entry name" value="DUF2510"/>
</dbReference>
<evidence type="ECO:0000259" key="8">
    <source>
        <dbReference type="Pfam" id="PF06271"/>
    </source>
</evidence>
<feature type="compositionally biased region" description="Basic and acidic residues" evidence="6">
    <location>
        <begin position="51"/>
        <end position="75"/>
    </location>
</feature>
<comment type="caution">
    <text evidence="10">The sequence shown here is derived from an EMBL/GenBank/DDBJ whole genome shotgun (WGS) entry which is preliminary data.</text>
</comment>
<evidence type="ECO:0000313" key="10">
    <source>
        <dbReference type="EMBL" id="GMA39040.1"/>
    </source>
</evidence>
<proteinExistence type="predicted"/>
<evidence type="ECO:0000256" key="6">
    <source>
        <dbReference type="SAM" id="MobiDB-lite"/>
    </source>
</evidence>
<accession>A0ABQ6IM73</accession>
<dbReference type="InterPro" id="IPR051791">
    <property type="entry name" value="Pra-immunoreactive"/>
</dbReference>
<evidence type="ECO:0000313" key="11">
    <source>
        <dbReference type="Proteomes" id="UP001157126"/>
    </source>
</evidence>
<keyword evidence="3 7" id="KW-0812">Transmembrane</keyword>
<reference evidence="11" key="1">
    <citation type="journal article" date="2019" name="Int. J. Syst. Evol. Microbiol.">
        <title>The Global Catalogue of Microorganisms (GCM) 10K type strain sequencing project: providing services to taxonomists for standard genome sequencing and annotation.</title>
        <authorList>
            <consortium name="The Broad Institute Genomics Platform"/>
            <consortium name="The Broad Institute Genome Sequencing Center for Infectious Disease"/>
            <person name="Wu L."/>
            <person name="Ma J."/>
        </authorList>
    </citation>
    <scope>NUCLEOTIDE SEQUENCE [LARGE SCALE GENOMIC DNA]</scope>
    <source>
        <strain evidence="11">NBRC 113072</strain>
    </source>
</reference>
<keyword evidence="2" id="KW-1003">Cell membrane</keyword>
<comment type="subcellular location">
    <subcellularLocation>
        <location evidence="1">Cell membrane</location>
        <topology evidence="1">Multi-pass membrane protein</topology>
    </subcellularLocation>
</comment>